<evidence type="ECO:0000256" key="1">
    <source>
        <dbReference type="SAM" id="Phobius"/>
    </source>
</evidence>
<evidence type="ECO:0000313" key="3">
    <source>
        <dbReference type="EMBL" id="KAK7090145.1"/>
    </source>
</evidence>
<comment type="caution">
    <text evidence="3">The sequence shown here is derived from an EMBL/GenBank/DDBJ whole genome shotgun (WGS) entry which is preliminary data.</text>
</comment>
<keyword evidence="2" id="KW-0732">Signal</keyword>
<keyword evidence="1" id="KW-1133">Transmembrane helix</keyword>
<sequence length="116" mass="12385">MVGIRIAVVLLLAGCAMGDGLGSLLDQASSLQNQAMGMANNVLKHSLSDVMKLARNPDYLREVQQLTQQYASDPEELARRTQALNEKYLNGNGGVNALASFAVMAAAFVVSKLFTV</sequence>
<name>A0AAN9ANN9_9CAEN</name>
<feature type="transmembrane region" description="Helical" evidence="1">
    <location>
        <begin position="94"/>
        <end position="114"/>
    </location>
</feature>
<accession>A0AAN9ANN9</accession>
<gene>
    <name evidence="3" type="ORF">V1264_009984</name>
</gene>
<evidence type="ECO:0000256" key="2">
    <source>
        <dbReference type="SAM" id="SignalP"/>
    </source>
</evidence>
<organism evidence="3 4">
    <name type="scientific">Littorina saxatilis</name>
    <dbReference type="NCBI Taxonomy" id="31220"/>
    <lineage>
        <taxon>Eukaryota</taxon>
        <taxon>Metazoa</taxon>
        <taxon>Spiralia</taxon>
        <taxon>Lophotrochozoa</taxon>
        <taxon>Mollusca</taxon>
        <taxon>Gastropoda</taxon>
        <taxon>Caenogastropoda</taxon>
        <taxon>Littorinimorpha</taxon>
        <taxon>Littorinoidea</taxon>
        <taxon>Littorinidae</taxon>
        <taxon>Littorina</taxon>
    </lineage>
</organism>
<reference evidence="3 4" key="1">
    <citation type="submission" date="2024-02" db="EMBL/GenBank/DDBJ databases">
        <title>Chromosome-scale genome assembly of the rough periwinkle Littorina saxatilis.</title>
        <authorList>
            <person name="De Jode A."/>
            <person name="Faria R."/>
            <person name="Formenti G."/>
            <person name="Sims Y."/>
            <person name="Smith T.P."/>
            <person name="Tracey A."/>
            <person name="Wood J.M.D."/>
            <person name="Zagrodzka Z.B."/>
            <person name="Johannesson K."/>
            <person name="Butlin R.K."/>
            <person name="Leder E.H."/>
        </authorList>
    </citation>
    <scope>NUCLEOTIDE SEQUENCE [LARGE SCALE GENOMIC DNA]</scope>
    <source>
        <strain evidence="3">Snail1</strain>
        <tissue evidence="3">Muscle</tissue>
    </source>
</reference>
<proteinExistence type="predicted"/>
<keyword evidence="1" id="KW-0812">Transmembrane</keyword>
<dbReference type="AlphaFoldDB" id="A0AAN9ANN9"/>
<dbReference type="Proteomes" id="UP001374579">
    <property type="component" value="Unassembled WGS sequence"/>
</dbReference>
<feature type="signal peptide" evidence="2">
    <location>
        <begin position="1"/>
        <end position="18"/>
    </location>
</feature>
<keyword evidence="1" id="KW-0472">Membrane</keyword>
<evidence type="ECO:0000313" key="4">
    <source>
        <dbReference type="Proteomes" id="UP001374579"/>
    </source>
</evidence>
<dbReference type="EMBL" id="JBAMIC010000024">
    <property type="protein sequence ID" value="KAK7090145.1"/>
    <property type="molecule type" value="Genomic_DNA"/>
</dbReference>
<keyword evidence="4" id="KW-1185">Reference proteome</keyword>
<feature type="chain" id="PRO_5042871669" evidence="2">
    <location>
        <begin position="19"/>
        <end position="116"/>
    </location>
</feature>
<protein>
    <submittedName>
        <fullName evidence="3">Uncharacterized protein</fullName>
    </submittedName>
</protein>